<reference evidence="1 2" key="1">
    <citation type="submission" date="2018-06" db="EMBL/GenBank/DDBJ databases">
        <title>Genomic Encyclopedia of Type Strains, Phase IV (KMG-IV): sequencing the most valuable type-strain genomes for metagenomic binning, comparative biology and taxonomic classification.</title>
        <authorList>
            <person name="Goeker M."/>
        </authorList>
    </citation>
    <scope>NUCLEOTIDE SEQUENCE [LARGE SCALE GENOMIC DNA]</scope>
    <source>
        <strain evidence="1 2">DSM 22112</strain>
    </source>
</reference>
<dbReference type="PIRSF" id="PIRSF011570">
    <property type="entry name" value="SpoVAD"/>
    <property type="match status" value="1"/>
</dbReference>
<name>A0A366IE51_9FIRM</name>
<dbReference type="AlphaFoldDB" id="A0A366IE51"/>
<evidence type="ECO:0000313" key="2">
    <source>
        <dbReference type="Proteomes" id="UP000253490"/>
    </source>
</evidence>
<gene>
    <name evidence="1" type="ORF">DES36_103125</name>
</gene>
<dbReference type="EMBL" id="QNRX01000003">
    <property type="protein sequence ID" value="RBP68363.1"/>
    <property type="molecule type" value="Genomic_DNA"/>
</dbReference>
<comment type="caution">
    <text evidence="1">The sequence shown here is derived from an EMBL/GenBank/DDBJ whole genome shotgun (WGS) entry which is preliminary data.</text>
</comment>
<dbReference type="InterPro" id="IPR016039">
    <property type="entry name" value="Thiolase-like"/>
</dbReference>
<sequence length="340" mass="36920">MHKIGRQTIRFPNPPSISNTASIVGPKEAEGPLKIYFDKVETDDTCGETSYEKAEECICYTAIQMLLQKEKLQATDIDYYLGGDLLNQIISTSFTAQKIAIPFFGLYNACATFSEGMQLAACLVSGQFAKNVIVSSSSHFSSAERQYRSPLESGVQRKMTAQWTVTGSGAIVISDQQKSPYITHITTGIVQDYGVKEADNMGTAMAPAAVETIIAHFNDTGFQPKDYDLIITGDLGTIGKEISMDLLSREGFDVSNIFTDCGVEIFNEEQDTHARGSGAGCSAVVFSGYIYKKLRNKELNRVLFVPTGALLSPTTTLQGDSIPCIAHAVTIENEPQLGRG</sequence>
<accession>A0A366IE51</accession>
<evidence type="ECO:0000313" key="1">
    <source>
        <dbReference type="EMBL" id="RBP68363.1"/>
    </source>
</evidence>
<dbReference type="InterPro" id="IPR010894">
    <property type="entry name" value="SpoVAD"/>
</dbReference>
<dbReference type="Pfam" id="PF07451">
    <property type="entry name" value="SpoVAD"/>
    <property type="match status" value="1"/>
</dbReference>
<dbReference type="GO" id="GO:0016746">
    <property type="term" value="F:acyltransferase activity"/>
    <property type="evidence" value="ECO:0007669"/>
    <property type="project" value="InterPro"/>
</dbReference>
<protein>
    <submittedName>
        <fullName evidence="1">Stage V sporulation protein AD</fullName>
    </submittedName>
</protein>
<dbReference type="SUPFAM" id="SSF53901">
    <property type="entry name" value="Thiolase-like"/>
    <property type="match status" value="1"/>
</dbReference>
<dbReference type="NCBIfam" id="TIGR02845">
    <property type="entry name" value="spore_V_AD"/>
    <property type="match status" value="1"/>
</dbReference>
<proteinExistence type="predicted"/>
<dbReference type="NCBIfam" id="NF006160">
    <property type="entry name" value="PRK08304.1"/>
    <property type="match status" value="1"/>
</dbReference>
<dbReference type="InterPro" id="IPR038369">
    <property type="entry name" value="SpoVAD_sf"/>
</dbReference>
<dbReference type="Gene3D" id="3.40.47.40">
    <property type="entry name" value="Stage V sporulation protein AD"/>
    <property type="match status" value="1"/>
</dbReference>
<dbReference type="Proteomes" id="UP000253490">
    <property type="component" value="Unassembled WGS sequence"/>
</dbReference>
<keyword evidence="2" id="KW-1185">Reference proteome</keyword>
<organism evidence="1 2">
    <name type="scientific">Alkalibaculum bacchi</name>
    <dbReference type="NCBI Taxonomy" id="645887"/>
    <lineage>
        <taxon>Bacteria</taxon>
        <taxon>Bacillati</taxon>
        <taxon>Bacillota</taxon>
        <taxon>Clostridia</taxon>
        <taxon>Eubacteriales</taxon>
        <taxon>Eubacteriaceae</taxon>
        <taxon>Alkalibaculum</taxon>
    </lineage>
</organism>